<keyword evidence="4" id="KW-0998">Cell outer membrane</keyword>
<evidence type="ECO:0000313" key="9">
    <source>
        <dbReference type="Proteomes" id="UP000325641"/>
    </source>
</evidence>
<evidence type="ECO:0000256" key="2">
    <source>
        <dbReference type="ARBA" id="ARBA00022729"/>
    </source>
</evidence>
<name>A0A5P6PFE8_9BRAD</name>
<comment type="subcellular location">
    <subcellularLocation>
        <location evidence="1">Cell outer membrane</location>
    </subcellularLocation>
</comment>
<feature type="chain" id="PRO_5025047889" evidence="6">
    <location>
        <begin position="20"/>
        <end position="278"/>
    </location>
</feature>
<organism evidence="8 9">
    <name type="scientific">Bradyrhizobium betae</name>
    <dbReference type="NCBI Taxonomy" id="244734"/>
    <lineage>
        <taxon>Bacteria</taxon>
        <taxon>Pseudomonadati</taxon>
        <taxon>Pseudomonadota</taxon>
        <taxon>Alphaproteobacteria</taxon>
        <taxon>Hyphomicrobiales</taxon>
        <taxon>Nitrobacteraceae</taxon>
        <taxon>Bradyrhizobium</taxon>
    </lineage>
</organism>
<feature type="domain" description="Outer membrane protein beta-barrel" evidence="7">
    <location>
        <begin position="8"/>
        <end position="278"/>
    </location>
</feature>
<accession>A0A5P6PFE8</accession>
<evidence type="ECO:0000256" key="5">
    <source>
        <dbReference type="ARBA" id="ARBA00038306"/>
    </source>
</evidence>
<feature type="signal peptide" evidence="6">
    <location>
        <begin position="1"/>
        <end position="19"/>
    </location>
</feature>
<protein>
    <submittedName>
        <fullName evidence="8">Porin family protein</fullName>
    </submittedName>
</protein>
<dbReference type="EMBL" id="CP044543">
    <property type="protein sequence ID" value="QFI77082.1"/>
    <property type="molecule type" value="Genomic_DNA"/>
</dbReference>
<reference evidence="9" key="1">
    <citation type="submission" date="2019-10" db="EMBL/GenBank/DDBJ databases">
        <title>Complete Genome Sequence of Bradyrhizobium betae type strain PL7HG1T.</title>
        <authorList>
            <person name="Bromfield E.S.P."/>
            <person name="Cloutier S."/>
        </authorList>
    </citation>
    <scope>NUCLEOTIDE SEQUENCE [LARGE SCALE GENOMIC DNA]</scope>
    <source>
        <strain evidence="9">PL7HG1</strain>
    </source>
</reference>
<evidence type="ECO:0000256" key="6">
    <source>
        <dbReference type="SAM" id="SignalP"/>
    </source>
</evidence>
<dbReference type="KEGG" id="bbet:F8237_05005"/>
<evidence type="ECO:0000256" key="1">
    <source>
        <dbReference type="ARBA" id="ARBA00004442"/>
    </source>
</evidence>
<evidence type="ECO:0000256" key="4">
    <source>
        <dbReference type="ARBA" id="ARBA00023237"/>
    </source>
</evidence>
<keyword evidence="2 6" id="KW-0732">Signal</keyword>
<sequence length="278" mass="28352">MKRIAFAALAALAATSASAADMAASNYTKAPAMAAVASWTGFYAGLNVGYGFNDPVATFTANDVVSNSIIGNVGTAASPVAYDVKGVLGGAQAGYNWQVSPNWLIGFEADFQGSDIKGSAASPYAVIGRPGQIEAQQNVEWFGTLRARAGLLATNKLLVYGTGGFAYGSVREDSILSNTIGFTAVAGGGGVSAVCAAAAACYTGPTTKILTGYAVGGGFEYAAWRNVSLKAEYLYVNLGSSNVTSTAPATPGTTASTIGTHFSDLDFHVVRVGANYHF</sequence>
<dbReference type="InterPro" id="IPR011250">
    <property type="entry name" value="OMP/PagP_B-barrel"/>
</dbReference>
<dbReference type="Pfam" id="PF13505">
    <property type="entry name" value="OMP_b-brl"/>
    <property type="match status" value="1"/>
</dbReference>
<dbReference type="PANTHER" id="PTHR34001">
    <property type="entry name" value="BLL7405 PROTEIN"/>
    <property type="match status" value="1"/>
</dbReference>
<dbReference type="AlphaFoldDB" id="A0A5P6PFE8"/>
<dbReference type="OrthoDB" id="8455142at2"/>
<evidence type="ECO:0000313" key="8">
    <source>
        <dbReference type="EMBL" id="QFI77082.1"/>
    </source>
</evidence>
<dbReference type="Gene3D" id="2.40.160.20">
    <property type="match status" value="1"/>
</dbReference>
<gene>
    <name evidence="8" type="ORF">F8237_05005</name>
</gene>
<evidence type="ECO:0000259" key="7">
    <source>
        <dbReference type="Pfam" id="PF13505"/>
    </source>
</evidence>
<dbReference type="SUPFAM" id="SSF56925">
    <property type="entry name" value="OMPA-like"/>
    <property type="match status" value="1"/>
</dbReference>
<dbReference type="InterPro" id="IPR051692">
    <property type="entry name" value="OMP-like"/>
</dbReference>
<dbReference type="Proteomes" id="UP000325641">
    <property type="component" value="Chromosome"/>
</dbReference>
<dbReference type="PANTHER" id="PTHR34001:SF3">
    <property type="entry name" value="BLL7405 PROTEIN"/>
    <property type="match status" value="1"/>
</dbReference>
<evidence type="ECO:0000256" key="3">
    <source>
        <dbReference type="ARBA" id="ARBA00023136"/>
    </source>
</evidence>
<dbReference type="GO" id="GO:0009279">
    <property type="term" value="C:cell outer membrane"/>
    <property type="evidence" value="ECO:0007669"/>
    <property type="project" value="UniProtKB-SubCell"/>
</dbReference>
<comment type="similarity">
    <text evidence="5">Belongs to the Omp25/RopB family.</text>
</comment>
<proteinExistence type="inferred from homology"/>
<dbReference type="InterPro" id="IPR027385">
    <property type="entry name" value="Beta-barrel_OMP"/>
</dbReference>
<keyword evidence="3" id="KW-0472">Membrane</keyword>